<gene>
    <name evidence="7" type="ORF">S01H1_02154</name>
</gene>
<dbReference type="Pfam" id="PF01330">
    <property type="entry name" value="RuvA_N"/>
    <property type="match status" value="1"/>
</dbReference>
<dbReference type="GO" id="GO:0009379">
    <property type="term" value="C:Holliday junction helicase complex"/>
    <property type="evidence" value="ECO:0007669"/>
    <property type="project" value="InterPro"/>
</dbReference>
<accession>X0U8T9</accession>
<dbReference type="Gene3D" id="1.10.8.10">
    <property type="entry name" value="DNA helicase RuvA subunit, C-terminal domain"/>
    <property type="match status" value="1"/>
</dbReference>
<dbReference type="InterPro" id="IPR010994">
    <property type="entry name" value="RuvA_2-like"/>
</dbReference>
<reference evidence="7" key="1">
    <citation type="journal article" date="2014" name="Front. Microbiol.">
        <title>High frequency of phylogenetically diverse reductive dehalogenase-homologous genes in deep subseafloor sedimentary metagenomes.</title>
        <authorList>
            <person name="Kawai M."/>
            <person name="Futagami T."/>
            <person name="Toyoda A."/>
            <person name="Takaki Y."/>
            <person name="Nishi S."/>
            <person name="Hori S."/>
            <person name="Arai W."/>
            <person name="Tsubouchi T."/>
            <person name="Morono Y."/>
            <person name="Uchiyama I."/>
            <person name="Ito T."/>
            <person name="Fujiyama A."/>
            <person name="Inagaki F."/>
            <person name="Takami H."/>
        </authorList>
    </citation>
    <scope>NUCLEOTIDE SEQUENCE</scope>
    <source>
        <strain evidence="7">Expedition CK06-06</strain>
    </source>
</reference>
<dbReference type="AlphaFoldDB" id="X0U8T9"/>
<dbReference type="CDD" id="cd14332">
    <property type="entry name" value="UBA_RuvA_C"/>
    <property type="match status" value="1"/>
</dbReference>
<dbReference type="Gene3D" id="2.40.50.140">
    <property type="entry name" value="Nucleic acid-binding proteins"/>
    <property type="match status" value="1"/>
</dbReference>
<dbReference type="Pfam" id="PF07499">
    <property type="entry name" value="RuvA_C"/>
    <property type="match status" value="1"/>
</dbReference>
<evidence type="ECO:0000256" key="4">
    <source>
        <dbReference type="ARBA" id="ARBA00023204"/>
    </source>
</evidence>
<dbReference type="EMBL" id="BARS01001009">
    <property type="protein sequence ID" value="GAF84915.1"/>
    <property type="molecule type" value="Genomic_DNA"/>
</dbReference>
<evidence type="ECO:0000256" key="2">
    <source>
        <dbReference type="ARBA" id="ARBA00022763"/>
    </source>
</evidence>
<keyword evidence="4" id="KW-0234">DNA repair</keyword>
<proteinExistence type="inferred from homology"/>
<comment type="caution">
    <text evidence="7">The sequence shown here is derived from an EMBL/GenBank/DDBJ whole genome shotgun (WGS) entry which is preliminary data.</text>
</comment>
<dbReference type="HAMAP" id="MF_00031">
    <property type="entry name" value="DNA_HJ_migration_RuvA"/>
    <property type="match status" value="1"/>
</dbReference>
<evidence type="ECO:0000259" key="5">
    <source>
        <dbReference type="Pfam" id="PF01330"/>
    </source>
</evidence>
<dbReference type="SUPFAM" id="SSF46929">
    <property type="entry name" value="DNA helicase RuvA subunit, C-terminal domain"/>
    <property type="match status" value="1"/>
</dbReference>
<dbReference type="InterPro" id="IPR036267">
    <property type="entry name" value="RuvA_C_sf"/>
</dbReference>
<evidence type="ECO:0000313" key="7">
    <source>
        <dbReference type="EMBL" id="GAF84915.1"/>
    </source>
</evidence>
<dbReference type="GO" id="GO:0005524">
    <property type="term" value="F:ATP binding"/>
    <property type="evidence" value="ECO:0007669"/>
    <property type="project" value="InterPro"/>
</dbReference>
<dbReference type="Pfam" id="PF14520">
    <property type="entry name" value="HHH_5"/>
    <property type="match status" value="1"/>
</dbReference>
<dbReference type="InterPro" id="IPR013849">
    <property type="entry name" value="DNA_helicase_Holl-junc_RuvA_I"/>
</dbReference>
<dbReference type="SUPFAM" id="SSF47781">
    <property type="entry name" value="RuvA domain 2-like"/>
    <property type="match status" value="1"/>
</dbReference>
<dbReference type="NCBIfam" id="TIGR00084">
    <property type="entry name" value="ruvA"/>
    <property type="match status" value="1"/>
</dbReference>
<organism evidence="7">
    <name type="scientific">marine sediment metagenome</name>
    <dbReference type="NCBI Taxonomy" id="412755"/>
    <lineage>
        <taxon>unclassified sequences</taxon>
        <taxon>metagenomes</taxon>
        <taxon>ecological metagenomes</taxon>
    </lineage>
</organism>
<keyword evidence="1" id="KW-0963">Cytoplasm</keyword>
<dbReference type="GO" id="GO:0003677">
    <property type="term" value="F:DNA binding"/>
    <property type="evidence" value="ECO:0007669"/>
    <property type="project" value="UniProtKB-KW"/>
</dbReference>
<dbReference type="InterPro" id="IPR012340">
    <property type="entry name" value="NA-bd_OB-fold"/>
</dbReference>
<evidence type="ECO:0000256" key="3">
    <source>
        <dbReference type="ARBA" id="ARBA00023125"/>
    </source>
</evidence>
<dbReference type="InterPro" id="IPR011114">
    <property type="entry name" value="RuvA_C"/>
</dbReference>
<dbReference type="GO" id="GO:0009378">
    <property type="term" value="F:four-way junction helicase activity"/>
    <property type="evidence" value="ECO:0007669"/>
    <property type="project" value="InterPro"/>
</dbReference>
<keyword evidence="3" id="KW-0238">DNA-binding</keyword>
<dbReference type="GO" id="GO:0006310">
    <property type="term" value="P:DNA recombination"/>
    <property type="evidence" value="ECO:0007669"/>
    <property type="project" value="InterPro"/>
</dbReference>
<protein>
    <recommendedName>
        <fullName evidence="8">DNA helicase Holliday junction RuvA type domain-containing protein</fullName>
    </recommendedName>
</protein>
<keyword evidence="2" id="KW-0227">DNA damage</keyword>
<feature type="domain" description="Holliday junction DNA helicase RuvA C-terminal" evidence="6">
    <location>
        <begin position="150"/>
        <end position="195"/>
    </location>
</feature>
<dbReference type="InterPro" id="IPR000085">
    <property type="entry name" value="RuvA"/>
</dbReference>
<name>X0U8T9_9ZZZZ</name>
<feature type="domain" description="DNA helicase Holliday junction RuvA type" evidence="5">
    <location>
        <begin position="1"/>
        <end position="61"/>
    </location>
</feature>
<evidence type="ECO:0008006" key="8">
    <source>
        <dbReference type="Google" id="ProtNLM"/>
    </source>
</evidence>
<dbReference type="Gene3D" id="1.10.150.20">
    <property type="entry name" value="5' to 3' exonuclease, C-terminal subdomain"/>
    <property type="match status" value="1"/>
</dbReference>
<dbReference type="SUPFAM" id="SSF50249">
    <property type="entry name" value="Nucleic acid-binding proteins"/>
    <property type="match status" value="1"/>
</dbReference>
<sequence>MISFLEGIVNTVGVNYLVLNTNGIGYQINIPAYNNLSLKTGDKTKIYTYLYLREDKIMLYGFLTKEEENFFELLISTPGVGPKVGLNILSKMTPDDFNKAILQEDLDSITAIVGIGNKLAKKIVLELKEKISKITFLEVGVEKTFKFENISDAIDALKVLGYTYKKAKSAVEKTQEKFKGKLTVEELVRESLKIIG</sequence>
<dbReference type="GO" id="GO:0006281">
    <property type="term" value="P:DNA repair"/>
    <property type="evidence" value="ECO:0007669"/>
    <property type="project" value="UniProtKB-KW"/>
</dbReference>
<evidence type="ECO:0000256" key="1">
    <source>
        <dbReference type="ARBA" id="ARBA00022490"/>
    </source>
</evidence>
<evidence type="ECO:0000259" key="6">
    <source>
        <dbReference type="Pfam" id="PF07499"/>
    </source>
</evidence>